<dbReference type="EMBL" id="CP029149">
    <property type="protein sequence ID" value="QHN64862.1"/>
    <property type="molecule type" value="Genomic_DNA"/>
</dbReference>
<dbReference type="OrthoDB" id="881421at2"/>
<evidence type="ECO:0000313" key="2">
    <source>
        <dbReference type="Proteomes" id="UP000464318"/>
    </source>
</evidence>
<sequence>MINEILMSIKDKLNEVSALKYIDENWGQLDLYGNDIPVQWPCALVTLLGGQFSDIGKDYRAAPENRQEAILSFEITIAQLKLTNSSNRAPISQQQKAFEVWNIVQEVHQKLHGWRPSKTTGKLIRSELSSTRRDDGVQEIKISYTIGLHNC</sequence>
<keyword evidence="2" id="KW-1185">Reference proteome</keyword>
<proteinExistence type="predicted"/>
<protein>
    <recommendedName>
        <fullName evidence="3">DUF1834 family protein</fullName>
    </recommendedName>
</protein>
<gene>
    <name evidence="1" type="ORF">DBX24_02615</name>
</gene>
<evidence type="ECO:0008006" key="3">
    <source>
        <dbReference type="Google" id="ProtNLM"/>
    </source>
</evidence>
<name>A0A6P1QRZ1_9FLAO</name>
<evidence type="ECO:0000313" key="1">
    <source>
        <dbReference type="EMBL" id="QHN64862.1"/>
    </source>
</evidence>
<dbReference type="KEGG" id="bcad:DBX24_02615"/>
<organism evidence="1 2">
    <name type="scientific">Bergeyella cardium</name>
    <dbReference type="NCBI Taxonomy" id="1585976"/>
    <lineage>
        <taxon>Bacteria</taxon>
        <taxon>Pseudomonadati</taxon>
        <taxon>Bacteroidota</taxon>
        <taxon>Flavobacteriia</taxon>
        <taxon>Flavobacteriales</taxon>
        <taxon>Weeksellaceae</taxon>
        <taxon>Bergeyella</taxon>
    </lineage>
</organism>
<accession>A0A6P1QRZ1</accession>
<reference evidence="1 2" key="1">
    <citation type="submission" date="2018-04" db="EMBL/GenBank/DDBJ databases">
        <title>Characteristic and Complete Genome Sequencing of A Novel Member of Infective Endocarditis Causative Bacteria: Bergeyella cardium QL-PH.</title>
        <authorList>
            <person name="Pan H."/>
            <person name="Sun E."/>
            <person name="Zhang Y."/>
        </authorList>
    </citation>
    <scope>NUCLEOTIDE SEQUENCE [LARGE SCALE GENOMIC DNA]</scope>
    <source>
        <strain evidence="1 2">HPQL</strain>
    </source>
</reference>
<dbReference type="Proteomes" id="UP000464318">
    <property type="component" value="Chromosome"/>
</dbReference>
<dbReference type="AlphaFoldDB" id="A0A6P1QRZ1"/>